<feature type="transmembrane region" description="Helical" evidence="5">
    <location>
        <begin position="106"/>
        <end position="126"/>
    </location>
</feature>
<evidence type="ECO:0000256" key="5">
    <source>
        <dbReference type="SAM" id="Phobius"/>
    </source>
</evidence>
<comment type="subcellular location">
    <subcellularLocation>
        <location evidence="1">Membrane</location>
        <topology evidence="1">Multi-pass membrane protein</topology>
    </subcellularLocation>
</comment>
<feature type="transmembrane region" description="Helical" evidence="5">
    <location>
        <begin position="167"/>
        <end position="198"/>
    </location>
</feature>
<feature type="transmembrane region" description="Helical" evidence="5">
    <location>
        <begin position="289"/>
        <end position="308"/>
    </location>
</feature>
<evidence type="ECO:0000256" key="1">
    <source>
        <dbReference type="ARBA" id="ARBA00004141"/>
    </source>
</evidence>
<reference evidence="7 8" key="1">
    <citation type="submission" date="2014-09" db="EMBL/GenBank/DDBJ databases">
        <title>Genome sequence of Sinomonas sp. MUSC 117.</title>
        <authorList>
            <person name="Lee L.-H."/>
        </authorList>
    </citation>
    <scope>NUCLEOTIDE SEQUENCE [LARGE SCALE GENOMIC DNA]</scope>
    <source>
        <strain evidence="7 8">MUSC 117</strain>
    </source>
</reference>
<feature type="transmembrane region" description="Helical" evidence="5">
    <location>
        <begin position="84"/>
        <end position="100"/>
    </location>
</feature>
<sequence length="378" mass="39041">MRPAGMAELLAFLCAVGFVVGGVDVPGLGIPVDSIAAGLAVLVGLGSRPNAMPLPRWMPVLALSGAVWIALVSIALGNPDIRRLSHLAIDAIAIVVIAAGRLDRVALARGLAFGMVIGVVWGAATFKESAYENRLTGIFGDPNTAGLIIIVCAGLALPTLHKGGSRLIVAASAIAGVLLTDSRTTLLAACTMAAWLLLRRLRVNPWLALGLLAVAVLWVSTATHEGLGADAFSGRAGSDALRARIDEAALADVQTSPWFGHGAGTARALVDGLTFFYHSSYLSVRTEGGWIAFALVVGLLFAAFAALVKLGSRRVPLYEATLIGIAVCAINLGEVLMTVSSAAAVGISMQYAAITQFPRAGSAAGPSEEIQRFRRNGT</sequence>
<comment type="caution">
    <text evidence="7">The sequence shown here is derived from an EMBL/GenBank/DDBJ whole genome shotgun (WGS) entry which is preliminary data.</text>
</comment>
<evidence type="ECO:0000259" key="6">
    <source>
        <dbReference type="Pfam" id="PF04932"/>
    </source>
</evidence>
<feature type="transmembrane region" description="Helical" evidence="5">
    <location>
        <begin position="138"/>
        <end position="161"/>
    </location>
</feature>
<dbReference type="AlphaFoldDB" id="A0A0B2ASU7"/>
<feature type="transmembrane region" description="Helical" evidence="5">
    <location>
        <begin position="57"/>
        <end position="77"/>
    </location>
</feature>
<dbReference type="PANTHER" id="PTHR37422">
    <property type="entry name" value="TEICHURONIC ACID BIOSYNTHESIS PROTEIN TUAE"/>
    <property type="match status" value="1"/>
</dbReference>
<dbReference type="InterPro" id="IPR051533">
    <property type="entry name" value="WaaL-like"/>
</dbReference>
<feature type="domain" description="O-antigen ligase-related" evidence="6">
    <location>
        <begin position="169"/>
        <end position="296"/>
    </location>
</feature>
<organism evidence="7 8">
    <name type="scientific">Sinomonas humi</name>
    <dbReference type="NCBI Taxonomy" id="1338436"/>
    <lineage>
        <taxon>Bacteria</taxon>
        <taxon>Bacillati</taxon>
        <taxon>Actinomycetota</taxon>
        <taxon>Actinomycetes</taxon>
        <taxon>Micrococcales</taxon>
        <taxon>Micrococcaceae</taxon>
        <taxon>Sinomonas</taxon>
    </lineage>
</organism>
<evidence type="ECO:0000313" key="8">
    <source>
        <dbReference type="Proteomes" id="UP000030982"/>
    </source>
</evidence>
<keyword evidence="8" id="KW-1185">Reference proteome</keyword>
<evidence type="ECO:0000256" key="3">
    <source>
        <dbReference type="ARBA" id="ARBA00022989"/>
    </source>
</evidence>
<evidence type="ECO:0000256" key="4">
    <source>
        <dbReference type="ARBA" id="ARBA00023136"/>
    </source>
</evidence>
<keyword evidence="3 5" id="KW-1133">Transmembrane helix</keyword>
<dbReference type="PANTHER" id="PTHR37422:SF13">
    <property type="entry name" value="LIPOPOLYSACCHARIDE BIOSYNTHESIS PROTEIN PA4999-RELATED"/>
    <property type="match status" value="1"/>
</dbReference>
<evidence type="ECO:0000313" key="7">
    <source>
        <dbReference type="EMBL" id="KHL05018.1"/>
    </source>
</evidence>
<dbReference type="Pfam" id="PF04932">
    <property type="entry name" value="Wzy_C"/>
    <property type="match status" value="1"/>
</dbReference>
<dbReference type="InterPro" id="IPR007016">
    <property type="entry name" value="O-antigen_ligase-rel_domated"/>
</dbReference>
<accession>A0A0B2ASU7</accession>
<dbReference type="EMBL" id="JTDL01000037">
    <property type="protein sequence ID" value="KHL05018.1"/>
    <property type="molecule type" value="Genomic_DNA"/>
</dbReference>
<dbReference type="Proteomes" id="UP000030982">
    <property type="component" value="Unassembled WGS sequence"/>
</dbReference>
<proteinExistence type="predicted"/>
<evidence type="ECO:0000256" key="2">
    <source>
        <dbReference type="ARBA" id="ARBA00022692"/>
    </source>
</evidence>
<keyword evidence="4 5" id="KW-0472">Membrane</keyword>
<protein>
    <recommendedName>
        <fullName evidence="6">O-antigen ligase-related domain-containing protein</fullName>
    </recommendedName>
</protein>
<feature type="transmembrane region" description="Helical" evidence="5">
    <location>
        <begin position="320"/>
        <end position="347"/>
    </location>
</feature>
<dbReference type="GO" id="GO:0016020">
    <property type="term" value="C:membrane"/>
    <property type="evidence" value="ECO:0007669"/>
    <property type="project" value="UniProtKB-SubCell"/>
</dbReference>
<feature type="transmembrane region" description="Helical" evidence="5">
    <location>
        <begin position="205"/>
        <end position="223"/>
    </location>
</feature>
<gene>
    <name evidence="7" type="ORF">LK10_03420</name>
</gene>
<keyword evidence="2 5" id="KW-0812">Transmembrane</keyword>
<name>A0A0B2ASU7_9MICC</name>